<comment type="caution">
    <text evidence="19">The sequence shown here is derived from an EMBL/GenBank/DDBJ whole genome shotgun (WGS) entry which is preliminary data.</text>
</comment>
<keyword evidence="7" id="KW-0540">Nuclease</keyword>
<dbReference type="GO" id="GO:0003964">
    <property type="term" value="F:RNA-directed DNA polymerase activity"/>
    <property type="evidence" value="ECO:0007669"/>
    <property type="project" value="UniProtKB-KW"/>
</dbReference>
<reference evidence="19 20" key="1">
    <citation type="submission" date="2024-05" db="EMBL/GenBank/DDBJ databases">
        <title>Genome sequencing and assembly of Indian major carp, Cirrhinus mrigala (Hamilton, 1822).</title>
        <authorList>
            <person name="Mohindra V."/>
            <person name="Chowdhury L.M."/>
            <person name="Lal K."/>
            <person name="Jena J.K."/>
        </authorList>
    </citation>
    <scope>NUCLEOTIDE SEQUENCE [LARGE SCALE GENOMIC DNA]</scope>
    <source>
        <strain evidence="19">CM1030</strain>
        <tissue evidence="19">Blood</tissue>
    </source>
</reference>
<evidence type="ECO:0000256" key="7">
    <source>
        <dbReference type="ARBA" id="ARBA00022722"/>
    </source>
</evidence>
<evidence type="ECO:0000256" key="1">
    <source>
        <dbReference type="ARBA" id="ARBA00004123"/>
    </source>
</evidence>
<dbReference type="InterPro" id="IPR016197">
    <property type="entry name" value="Chromo-like_dom_sf"/>
</dbReference>
<dbReference type="InterPro" id="IPR041373">
    <property type="entry name" value="RT_RNaseH"/>
</dbReference>
<keyword evidence="20" id="KW-1185">Reference proteome</keyword>
<feature type="domain" description="Reverse transcriptase" evidence="17">
    <location>
        <begin position="582"/>
        <end position="766"/>
    </location>
</feature>
<dbReference type="InterPro" id="IPR043502">
    <property type="entry name" value="DNA/RNA_pol_sf"/>
</dbReference>
<dbReference type="PANTHER" id="PTHR37984:SF5">
    <property type="entry name" value="PROTEIN NYNRIN-LIKE"/>
    <property type="match status" value="1"/>
</dbReference>
<dbReference type="CDD" id="cd00303">
    <property type="entry name" value="retropepsin_like"/>
    <property type="match status" value="1"/>
</dbReference>
<dbReference type="Pfam" id="PF16297">
    <property type="entry name" value="DUF4939"/>
    <property type="match status" value="1"/>
</dbReference>
<dbReference type="SMART" id="SM00298">
    <property type="entry name" value="CHROMO"/>
    <property type="match status" value="1"/>
</dbReference>
<keyword evidence="14" id="KW-0812">Transmembrane</keyword>
<dbReference type="PROSITE" id="PS50878">
    <property type="entry name" value="RT_POL"/>
    <property type="match status" value="1"/>
</dbReference>
<dbReference type="Gene3D" id="2.40.70.10">
    <property type="entry name" value="Acid Proteases"/>
    <property type="match status" value="1"/>
</dbReference>
<dbReference type="SUPFAM" id="SSF56672">
    <property type="entry name" value="DNA/RNA polymerases"/>
    <property type="match status" value="1"/>
</dbReference>
<evidence type="ECO:0000256" key="11">
    <source>
        <dbReference type="ARBA" id="ARBA00039658"/>
    </source>
</evidence>
<keyword evidence="14" id="KW-1133">Transmembrane helix</keyword>
<dbReference type="GO" id="GO:0005634">
    <property type="term" value="C:nucleus"/>
    <property type="evidence" value="ECO:0007669"/>
    <property type="project" value="UniProtKB-SubCell"/>
</dbReference>
<dbReference type="InterPro" id="IPR036875">
    <property type="entry name" value="Znf_CCHC_sf"/>
</dbReference>
<dbReference type="PROSITE" id="PS50013">
    <property type="entry name" value="CHROMO_2"/>
    <property type="match status" value="1"/>
</dbReference>
<keyword evidence="10" id="KW-0695">RNA-directed DNA polymerase</keyword>
<dbReference type="Pfam" id="PF17921">
    <property type="entry name" value="Integrase_H2C2"/>
    <property type="match status" value="1"/>
</dbReference>
<dbReference type="EC" id="2.7.7.49" evidence="4"/>
<dbReference type="SUPFAM" id="SSF57756">
    <property type="entry name" value="Retrovirus zinc finger-like domains"/>
    <property type="match status" value="1"/>
</dbReference>
<accession>A0ABD0MD03</accession>
<dbReference type="PANTHER" id="PTHR37984">
    <property type="entry name" value="PROTEIN CBG26694"/>
    <property type="match status" value="1"/>
</dbReference>
<keyword evidence="12" id="KW-0863">Zinc-finger</keyword>
<dbReference type="InterPro" id="IPR032549">
    <property type="entry name" value="DUF4939"/>
</dbReference>
<feature type="transmembrane region" description="Helical" evidence="14">
    <location>
        <begin position="34"/>
        <end position="56"/>
    </location>
</feature>
<dbReference type="Gene3D" id="1.10.340.70">
    <property type="match status" value="1"/>
</dbReference>
<keyword evidence="8" id="KW-0255">Endonuclease</keyword>
<dbReference type="InterPro" id="IPR041588">
    <property type="entry name" value="Integrase_H2C2"/>
</dbReference>
<dbReference type="InterPro" id="IPR050951">
    <property type="entry name" value="Retrovirus_Pol_polyprotein"/>
</dbReference>
<dbReference type="PROSITE" id="PS50158">
    <property type="entry name" value="ZF_CCHC"/>
    <property type="match status" value="1"/>
</dbReference>
<evidence type="ECO:0000259" key="15">
    <source>
        <dbReference type="PROSITE" id="PS50013"/>
    </source>
</evidence>
<evidence type="ECO:0000256" key="8">
    <source>
        <dbReference type="ARBA" id="ARBA00022759"/>
    </source>
</evidence>
<evidence type="ECO:0000256" key="9">
    <source>
        <dbReference type="ARBA" id="ARBA00022801"/>
    </source>
</evidence>
<dbReference type="Pfam" id="PF17917">
    <property type="entry name" value="RT_RNaseH"/>
    <property type="match status" value="1"/>
</dbReference>
<keyword evidence="9" id="KW-0378">Hydrolase</keyword>
<name>A0ABD0MD03_CIRMR</name>
<evidence type="ECO:0000313" key="20">
    <source>
        <dbReference type="Proteomes" id="UP001529510"/>
    </source>
</evidence>
<dbReference type="SUPFAM" id="SSF53098">
    <property type="entry name" value="Ribonuclease H-like"/>
    <property type="match status" value="1"/>
</dbReference>
<dbReference type="Pfam" id="PF00665">
    <property type="entry name" value="rve"/>
    <property type="match status" value="1"/>
</dbReference>
<dbReference type="Gene3D" id="3.10.10.10">
    <property type="entry name" value="HIV Type 1 Reverse Transcriptase, subunit A, domain 1"/>
    <property type="match status" value="1"/>
</dbReference>
<keyword evidence="12" id="KW-0479">Metal-binding</keyword>
<keyword evidence="14" id="KW-0472">Membrane</keyword>
<dbReference type="Gene3D" id="3.30.420.10">
    <property type="entry name" value="Ribonuclease H-like superfamily/Ribonuclease H"/>
    <property type="match status" value="1"/>
</dbReference>
<evidence type="ECO:0000256" key="5">
    <source>
        <dbReference type="ARBA" id="ARBA00022679"/>
    </source>
</evidence>
<evidence type="ECO:0000256" key="2">
    <source>
        <dbReference type="ARBA" id="ARBA00010879"/>
    </source>
</evidence>
<dbReference type="Pfam" id="PF00078">
    <property type="entry name" value="RVT_1"/>
    <property type="match status" value="1"/>
</dbReference>
<dbReference type="Proteomes" id="UP001529510">
    <property type="component" value="Unassembled WGS sequence"/>
</dbReference>
<comment type="subcellular location">
    <subcellularLocation>
        <location evidence="1">Nucleus</location>
    </subcellularLocation>
</comment>
<dbReference type="InterPro" id="IPR001878">
    <property type="entry name" value="Znf_CCHC"/>
</dbReference>
<comment type="similarity">
    <text evidence="2">Belongs to the beta type-B retroviral polymerase family. HERV class-II K(HML-2) pol subfamily.</text>
</comment>
<keyword evidence="6" id="KW-0548">Nucleotidyltransferase</keyword>
<evidence type="ECO:0000256" key="4">
    <source>
        <dbReference type="ARBA" id="ARBA00012493"/>
    </source>
</evidence>
<gene>
    <name evidence="19" type="ORF">M9458_057961</name>
</gene>
<dbReference type="PROSITE" id="PS50994">
    <property type="entry name" value="INTEGRASE"/>
    <property type="match status" value="1"/>
</dbReference>
<dbReference type="FunFam" id="3.30.70.270:FF:000026">
    <property type="entry name" value="Transposon Ty3-G Gag-Pol polyprotein"/>
    <property type="match status" value="1"/>
</dbReference>
<evidence type="ECO:0000313" key="19">
    <source>
        <dbReference type="EMBL" id="KAL0146621.1"/>
    </source>
</evidence>
<evidence type="ECO:0000256" key="6">
    <source>
        <dbReference type="ARBA" id="ARBA00022695"/>
    </source>
</evidence>
<evidence type="ECO:0000256" key="14">
    <source>
        <dbReference type="SAM" id="Phobius"/>
    </source>
</evidence>
<keyword evidence="12" id="KW-0862">Zinc</keyword>
<dbReference type="InterPro" id="IPR023780">
    <property type="entry name" value="Chromo_domain"/>
</dbReference>
<dbReference type="CDD" id="cd09274">
    <property type="entry name" value="RNase_HI_RT_Ty3"/>
    <property type="match status" value="1"/>
</dbReference>
<protein>
    <recommendedName>
        <fullName evidence="11">Gypsy retrotransposon integrase-like protein 1</fullName>
        <ecNumber evidence="4">2.7.7.49</ecNumber>
        <ecNumber evidence="3">3.1.26.4</ecNumber>
    </recommendedName>
</protein>
<proteinExistence type="inferred from homology"/>
<dbReference type="InterPro" id="IPR001584">
    <property type="entry name" value="Integrase_cat-core"/>
</dbReference>
<dbReference type="InterPro" id="IPR036397">
    <property type="entry name" value="RNaseH_sf"/>
</dbReference>
<feature type="domain" description="Chromo" evidence="15">
    <location>
        <begin position="1235"/>
        <end position="1293"/>
    </location>
</feature>
<evidence type="ECO:0000256" key="12">
    <source>
        <dbReference type="PROSITE-ProRule" id="PRU00047"/>
    </source>
</evidence>
<evidence type="ECO:0000259" key="16">
    <source>
        <dbReference type="PROSITE" id="PS50158"/>
    </source>
</evidence>
<dbReference type="Pfam" id="PF13975">
    <property type="entry name" value="gag-asp_proteas"/>
    <property type="match status" value="1"/>
</dbReference>
<dbReference type="FunFam" id="1.10.340.70:FF:000001">
    <property type="entry name" value="Retrovirus-related Pol polyprotein from transposon gypsy-like Protein"/>
    <property type="match status" value="1"/>
</dbReference>
<sequence length="1444" mass="162190">MLAPDRFLLRTSGVCSICHQQPYLKPMNSTYRKVTSICTSATVLCLLCISLLINLLPFRFTSLSGLILHPSVTEDQTDYSTSTNRSAMSTEPPQVTDLFLELVNAIKAAMRPTPTPPAASGSPMALPATFAGEATECSGFLLQVNLYIQMQPQQFSSGNAKVAFLISLLTGRALQWAKAIWNANNPIINSYEQFTTHFSEVFSTVTNMLSTSDQLFRLQQGTSSVNDYTLCFRTLAAASGWNETALLGAYRQGLNPEIRAAMALYDDSIGLETFLQSTTRVSQRLAAYQPPVTAPQSASVAACTPVPEPMQMDSTRLSRTERNRRITLGLCLYCGQNGHLIHNCPIRPPRPVVSTITSDIETSQLTLIPVTLRTVDCTLSVSALVDSGSSGNFISQECLNQLHLSRQRHCHEYSVRTIQGKPLGRGRIRHSSPHITLQVGLFHTERIRFLVLEDSTVSIILGCPWLQQHRPILRWDPCDVISWSESCQDNCLSNLPQPLPVPVTLSSTLVESPEVEDPPEIPAEYVAFQDVFSKQAATHLPPHRPWDCAIDLLPDAKLPKGKVYPLSILERQAMEAYIEEALKQEFIRPSTSPAASSFFFVGKKDGGLRPCIDYRQLNSQIVQQPYPLPLVPAALEELRGARIFTKLDLRSAYNLIRIRKGDEWKTAFVTPTGHYEYQVMPYGLSISPTVFQTFMNEVFREFLHQFVVVYIDDILIYSRNQAEHRQHVLQSVPQVIEMDQGKVDAILKWPMPASVKELQRFLGFTNFYRRFIMNYSTITAPLTSLLRGKPKHLLWNPAAHEAFEQLKTTFSTAPVLQHPDPERPFTVEVDASTIGVRAVLSQAVGEPPVLHPCAFFSRKLTPAEQNYDIGNRELLAIKLALEEWRHWLEGAAYPFTIITDHKNLQYIREARRLNPRQARWALFLTRFNFSITYRPGSKNIPADALSRQFSPDDSVDPEPILPSELIVSPIVWELDQAIQQATLQEPAPPDCPKGKIYVPRSQRQVLLGTAHGTPGSGHPGSSRTLSLLQSRYWWPSMHQDTIRYVQSCSVCAKSNSPRQLPTGKLVPLPIPERPWSHLGIDFITDLPESEGHTCVLVIVDRFSKACKLVPLRRLPTAMETAEQLFHQVFRHYGLPEEIVSDRGPQFTSHVWRAFFKILGITVNLSSGYHPQTNGQTERKIQELGRYLRAYCQDDQHSWSRFLPWAEYAHSSHISHVLGAEAGPPPPEILDQPSVYTVREVLDSRRRGGRLEYLIDWEGYGPEERSWVLRDDVLDPLLLLEFHRSHPNRPAPRSRGCPRRRVRASGAAPGGGANVRHSPQPPLSATSPTAPPIRSASPEPLPAQNLRCVLHLPSTTLFEAYELYLQESHINLHFCYCFMFTLHLSVNKPPSIPFYFPLCSLSGLRVAAVKSEDELAAVKSEDKQNQLCLLAGVFKQEQRPPVNCV</sequence>
<dbReference type="Gene3D" id="2.40.50.40">
    <property type="match status" value="1"/>
</dbReference>
<evidence type="ECO:0000259" key="18">
    <source>
        <dbReference type="PROSITE" id="PS50994"/>
    </source>
</evidence>
<evidence type="ECO:0000259" key="17">
    <source>
        <dbReference type="PROSITE" id="PS50878"/>
    </source>
</evidence>
<keyword evidence="5" id="KW-0808">Transferase</keyword>
<dbReference type="SUPFAM" id="SSF50630">
    <property type="entry name" value="Acid proteases"/>
    <property type="match status" value="1"/>
</dbReference>
<dbReference type="InterPro" id="IPR000477">
    <property type="entry name" value="RT_dom"/>
</dbReference>
<dbReference type="Pfam" id="PF00385">
    <property type="entry name" value="Chromo"/>
    <property type="match status" value="1"/>
</dbReference>
<feature type="domain" description="CCHC-type" evidence="16">
    <location>
        <begin position="331"/>
        <end position="345"/>
    </location>
</feature>
<dbReference type="CDD" id="cd01647">
    <property type="entry name" value="RT_LTR"/>
    <property type="match status" value="1"/>
</dbReference>
<dbReference type="EC" id="3.1.26.4" evidence="3"/>
<organism evidence="19 20">
    <name type="scientific">Cirrhinus mrigala</name>
    <name type="common">Mrigala</name>
    <dbReference type="NCBI Taxonomy" id="683832"/>
    <lineage>
        <taxon>Eukaryota</taxon>
        <taxon>Metazoa</taxon>
        <taxon>Chordata</taxon>
        <taxon>Craniata</taxon>
        <taxon>Vertebrata</taxon>
        <taxon>Euteleostomi</taxon>
        <taxon>Actinopterygii</taxon>
        <taxon>Neopterygii</taxon>
        <taxon>Teleostei</taxon>
        <taxon>Ostariophysi</taxon>
        <taxon>Cypriniformes</taxon>
        <taxon>Cyprinidae</taxon>
        <taxon>Labeoninae</taxon>
        <taxon>Labeonini</taxon>
        <taxon>Cirrhinus</taxon>
    </lineage>
</organism>
<evidence type="ECO:0000256" key="3">
    <source>
        <dbReference type="ARBA" id="ARBA00012180"/>
    </source>
</evidence>
<dbReference type="InterPro" id="IPR021109">
    <property type="entry name" value="Peptidase_aspartic_dom_sf"/>
</dbReference>
<dbReference type="EMBL" id="JAMKFB020000908">
    <property type="protein sequence ID" value="KAL0146621.1"/>
    <property type="molecule type" value="Genomic_DNA"/>
</dbReference>
<dbReference type="InterPro" id="IPR000953">
    <property type="entry name" value="Chromo/chromo_shadow_dom"/>
</dbReference>
<feature type="domain" description="Integrase catalytic" evidence="18">
    <location>
        <begin position="1070"/>
        <end position="1233"/>
    </location>
</feature>
<dbReference type="InterPro" id="IPR012337">
    <property type="entry name" value="RNaseH-like_sf"/>
</dbReference>
<dbReference type="GO" id="GO:0004523">
    <property type="term" value="F:RNA-DNA hybrid ribonuclease activity"/>
    <property type="evidence" value="ECO:0007669"/>
    <property type="project" value="UniProtKB-EC"/>
</dbReference>
<evidence type="ECO:0000256" key="13">
    <source>
        <dbReference type="SAM" id="MobiDB-lite"/>
    </source>
</evidence>
<feature type="region of interest" description="Disordered" evidence="13">
    <location>
        <begin position="1284"/>
        <end position="1336"/>
    </location>
</feature>
<evidence type="ECO:0000256" key="10">
    <source>
        <dbReference type="ARBA" id="ARBA00022918"/>
    </source>
</evidence>
<dbReference type="InterPro" id="IPR043128">
    <property type="entry name" value="Rev_trsase/Diguanyl_cyclase"/>
</dbReference>
<dbReference type="Gene3D" id="3.30.70.270">
    <property type="match status" value="2"/>
</dbReference>
<dbReference type="GO" id="GO:0008270">
    <property type="term" value="F:zinc ion binding"/>
    <property type="evidence" value="ECO:0007669"/>
    <property type="project" value="UniProtKB-KW"/>
</dbReference>
<dbReference type="SUPFAM" id="SSF54160">
    <property type="entry name" value="Chromo domain-like"/>
    <property type="match status" value="1"/>
</dbReference>